<feature type="region of interest" description="Disordered" evidence="1">
    <location>
        <begin position="114"/>
        <end position="244"/>
    </location>
</feature>
<sequence>MNIYIKLKTNMIKALANFTLAKFCGAIFTITTLAIIKYLISGDFHLEYSDFWNNVGIGLLGWTINTGLIAWLTEYLGIKGINFNLNQFIFGLETMKVGETTKVGETPSILEEGKPKLYNAMDSGEESTSGKKSGSGKKGLNRNRDVRVHPYPRNGRRAVRSWVFDDESENGSENGSNNGSDNGSGSDTEMEGGPSNRNKKKKLASLTSQGATQELSLDKGNANSVLPPDPLDKGKGIETANASPESPISIWTRVIPGLDPTTVFFPQRTNPGPGFAVPGGEVPIQDEICQHIDYNGHILSQFKNMDLETAIQQRDRYHLCVQIMSGKIAFAQEALGKVPTIPTTEHEFKLRNQISRDLDGLNRVKVRSEARATLLNSRILFIEAQIKNNNNNNN</sequence>
<geneLocation type="mitochondrion" evidence="3"/>
<protein>
    <submittedName>
        <fullName evidence="3">Uncharacterized protein</fullName>
    </submittedName>
</protein>
<evidence type="ECO:0000256" key="1">
    <source>
        <dbReference type="SAM" id="MobiDB-lite"/>
    </source>
</evidence>
<feature type="transmembrane region" description="Helical" evidence="2">
    <location>
        <begin position="52"/>
        <end position="72"/>
    </location>
</feature>
<accession>G8G1E1</accession>
<evidence type="ECO:0000256" key="2">
    <source>
        <dbReference type="SAM" id="Phobius"/>
    </source>
</evidence>
<keyword evidence="2" id="KW-0812">Transmembrane</keyword>
<feature type="transmembrane region" description="Helical" evidence="2">
    <location>
        <begin position="20"/>
        <end position="40"/>
    </location>
</feature>
<dbReference type="AlphaFoldDB" id="G8G1E1"/>
<keyword evidence="2" id="KW-0472">Membrane</keyword>
<name>G8G1E1_9HELO</name>
<keyword evidence="3" id="KW-0496">Mitochondrion</keyword>
<dbReference type="EMBL" id="JN091449">
    <property type="protein sequence ID" value="AER27891.1"/>
    <property type="molecule type" value="Genomic_DNA"/>
</dbReference>
<feature type="compositionally biased region" description="Low complexity" evidence="1">
    <location>
        <begin position="171"/>
        <end position="187"/>
    </location>
</feature>
<feature type="compositionally biased region" description="Polar residues" evidence="1">
    <location>
        <begin position="205"/>
        <end position="215"/>
    </location>
</feature>
<keyword evidence="2" id="KW-1133">Transmembrane helix</keyword>
<evidence type="ECO:0000313" key="3">
    <source>
        <dbReference type="EMBL" id="AER27891.1"/>
    </source>
</evidence>
<organism evidence="3">
    <name type="scientific">Acephala applanata</name>
    <dbReference type="NCBI Taxonomy" id="327282"/>
    <lineage>
        <taxon>Eukaryota</taxon>
        <taxon>Fungi</taxon>
        <taxon>Dikarya</taxon>
        <taxon>Ascomycota</taxon>
        <taxon>Pezizomycotina</taxon>
        <taxon>Leotiomycetes</taxon>
        <taxon>Helotiales</taxon>
        <taxon>Mollisiaceae</taxon>
        <taxon>Acephala</taxon>
    </lineage>
</organism>
<proteinExistence type="predicted"/>
<reference evidence="3" key="1">
    <citation type="journal article" date="2012" name="BMC Genomics">
        <title>Mitochondrial genome evolution in species belonging to the Phialocephala fortinii s.l. - Acephala applanata species complex.</title>
        <authorList>
            <person name="Duo A."/>
            <person name="Bruggmann R."/>
            <person name="Zoller S."/>
            <person name="Bernt M."/>
            <person name="Grunig C.R."/>
        </authorList>
    </citation>
    <scope>NUCLEOTIDE SEQUENCE</scope>
    <source>
        <strain evidence="3">T1_50_2</strain>
    </source>
</reference>